<evidence type="ECO:0000313" key="5">
    <source>
        <dbReference type="Proteomes" id="UP000824262"/>
    </source>
</evidence>
<sequence length="299" mass="32712">MESKSLLVIVNPVAGRGMYRQGLGEALHVLYSAGYKPTVVFTTRAGEAVELAEEGGGRYDALCCLGGDGTLSDVVTGLMRVPEEKRAPLGYFPLGTANDVATTLRLPKNDPAAAARRMVESAPRAWDVGYMGSGRYFTYVAAFGAFTDVSYETSQQSKQALGHLAYLLEGVNRLAKLPHYWTRVELDGQTLEGDFIFGGVTNSTSVAGLVKLDQNLVSLDDGLFEVSLVRFPENLADMNKLMSEVAAHRYDGEMFSMRRSERVRFIFPEAVPFTRDGEPGGSYDEILIENRRAAIKLLC</sequence>
<dbReference type="GO" id="GO:0005524">
    <property type="term" value="F:ATP binding"/>
    <property type="evidence" value="ECO:0007669"/>
    <property type="project" value="InterPro"/>
</dbReference>
<evidence type="ECO:0000313" key="4">
    <source>
        <dbReference type="EMBL" id="HIQ77818.1"/>
    </source>
</evidence>
<name>A0A9D0ZC73_9FIRM</name>
<dbReference type="PANTHER" id="PTHR12358">
    <property type="entry name" value="SPHINGOSINE KINASE"/>
    <property type="match status" value="1"/>
</dbReference>
<proteinExistence type="inferred from homology"/>
<dbReference type="InterPro" id="IPR016064">
    <property type="entry name" value="NAD/diacylglycerol_kinase_sf"/>
</dbReference>
<dbReference type="Pfam" id="PF00781">
    <property type="entry name" value="DAGK_cat"/>
    <property type="match status" value="1"/>
</dbReference>
<dbReference type="Gene3D" id="3.40.50.10330">
    <property type="entry name" value="Probable inorganic polyphosphate/atp-NAD kinase, domain 1"/>
    <property type="match status" value="1"/>
</dbReference>
<reference evidence="4" key="1">
    <citation type="submission" date="2020-10" db="EMBL/GenBank/DDBJ databases">
        <authorList>
            <person name="Gilroy R."/>
        </authorList>
    </citation>
    <scope>NUCLEOTIDE SEQUENCE</scope>
    <source>
        <strain evidence="4">ChiBcolR7-354</strain>
    </source>
</reference>
<dbReference type="Proteomes" id="UP000824262">
    <property type="component" value="Unassembled WGS sequence"/>
</dbReference>
<protein>
    <submittedName>
        <fullName evidence="4">Diacylglycerol kinase family lipid kinase</fullName>
    </submittedName>
</protein>
<dbReference type="InterPro" id="IPR050187">
    <property type="entry name" value="Lipid_Phosphate_FormReg"/>
</dbReference>
<accession>A0A9D0ZC73</accession>
<comment type="cofactor">
    <cofactor evidence="1">
        <name>Mg(2+)</name>
        <dbReference type="ChEBI" id="CHEBI:18420"/>
    </cofactor>
</comment>
<comment type="similarity">
    <text evidence="2">Belongs to the diacylglycerol/lipid kinase family.</text>
</comment>
<dbReference type="Gene3D" id="2.60.200.40">
    <property type="match status" value="1"/>
</dbReference>
<comment type="caution">
    <text evidence="4">The sequence shown here is derived from an EMBL/GenBank/DDBJ whole genome shotgun (WGS) entry which is preliminary data.</text>
</comment>
<keyword evidence="4" id="KW-0808">Transferase</keyword>
<dbReference type="AlphaFoldDB" id="A0A9D0ZC73"/>
<evidence type="ECO:0000256" key="1">
    <source>
        <dbReference type="ARBA" id="ARBA00001946"/>
    </source>
</evidence>
<feature type="domain" description="DAGKc" evidence="3">
    <location>
        <begin position="1"/>
        <end position="136"/>
    </location>
</feature>
<evidence type="ECO:0000256" key="2">
    <source>
        <dbReference type="ARBA" id="ARBA00005983"/>
    </source>
</evidence>
<dbReference type="PANTHER" id="PTHR12358:SF54">
    <property type="entry name" value="SPHINGOSINE KINASE RELATED PROTEIN"/>
    <property type="match status" value="1"/>
</dbReference>
<keyword evidence="4" id="KW-0418">Kinase</keyword>
<organism evidence="4 5">
    <name type="scientific">Candidatus Scatomorpha intestinavium</name>
    <dbReference type="NCBI Taxonomy" id="2840922"/>
    <lineage>
        <taxon>Bacteria</taxon>
        <taxon>Bacillati</taxon>
        <taxon>Bacillota</taxon>
        <taxon>Clostridia</taxon>
        <taxon>Eubacteriales</taxon>
        <taxon>Candidatus Scatomorpha</taxon>
    </lineage>
</organism>
<dbReference type="GO" id="GO:0008654">
    <property type="term" value="P:phospholipid biosynthetic process"/>
    <property type="evidence" value="ECO:0007669"/>
    <property type="project" value="InterPro"/>
</dbReference>
<dbReference type="GO" id="GO:0016301">
    <property type="term" value="F:kinase activity"/>
    <property type="evidence" value="ECO:0007669"/>
    <property type="project" value="UniProtKB-KW"/>
</dbReference>
<dbReference type="NCBIfam" id="TIGR00147">
    <property type="entry name" value="YegS/Rv2252/BmrU family lipid kinase"/>
    <property type="match status" value="1"/>
</dbReference>
<dbReference type="EMBL" id="DVGA01000014">
    <property type="protein sequence ID" value="HIQ77818.1"/>
    <property type="molecule type" value="Genomic_DNA"/>
</dbReference>
<dbReference type="PROSITE" id="PS50146">
    <property type="entry name" value="DAGK"/>
    <property type="match status" value="1"/>
</dbReference>
<dbReference type="InterPro" id="IPR005218">
    <property type="entry name" value="Diacylglycerol/lipid_kinase"/>
</dbReference>
<dbReference type="InterPro" id="IPR017438">
    <property type="entry name" value="ATP-NAD_kinase_N"/>
</dbReference>
<gene>
    <name evidence="4" type="ORF">IAB77_00995</name>
</gene>
<dbReference type="SMART" id="SM00046">
    <property type="entry name" value="DAGKc"/>
    <property type="match status" value="1"/>
</dbReference>
<reference evidence="4" key="2">
    <citation type="journal article" date="2021" name="PeerJ">
        <title>Extensive microbial diversity within the chicken gut microbiome revealed by metagenomics and culture.</title>
        <authorList>
            <person name="Gilroy R."/>
            <person name="Ravi A."/>
            <person name="Getino M."/>
            <person name="Pursley I."/>
            <person name="Horton D.L."/>
            <person name="Alikhan N.F."/>
            <person name="Baker D."/>
            <person name="Gharbi K."/>
            <person name="Hall N."/>
            <person name="Watson M."/>
            <person name="Adriaenssens E.M."/>
            <person name="Foster-Nyarko E."/>
            <person name="Jarju S."/>
            <person name="Secka A."/>
            <person name="Antonio M."/>
            <person name="Oren A."/>
            <person name="Chaudhuri R.R."/>
            <person name="La Ragione R."/>
            <person name="Hildebrand F."/>
            <person name="Pallen M.J."/>
        </authorList>
    </citation>
    <scope>NUCLEOTIDE SEQUENCE</scope>
    <source>
        <strain evidence="4">ChiBcolR7-354</strain>
    </source>
</reference>
<evidence type="ECO:0000259" key="3">
    <source>
        <dbReference type="PROSITE" id="PS50146"/>
    </source>
</evidence>
<dbReference type="InterPro" id="IPR001206">
    <property type="entry name" value="Diacylglycerol_kinase_cat_dom"/>
</dbReference>
<dbReference type="SUPFAM" id="SSF111331">
    <property type="entry name" value="NAD kinase/diacylglycerol kinase-like"/>
    <property type="match status" value="1"/>
</dbReference>